<organism evidence="7">
    <name type="scientific">uncultured Solirubrobacteraceae bacterium</name>
    <dbReference type="NCBI Taxonomy" id="1162706"/>
    <lineage>
        <taxon>Bacteria</taxon>
        <taxon>Bacillati</taxon>
        <taxon>Actinomycetota</taxon>
        <taxon>Thermoleophilia</taxon>
        <taxon>Solirubrobacterales</taxon>
        <taxon>Solirubrobacteraceae</taxon>
        <taxon>environmental samples</taxon>
    </lineage>
</organism>
<feature type="domain" description="HTH tetR-type" evidence="6">
    <location>
        <begin position="14"/>
        <end position="74"/>
    </location>
</feature>
<evidence type="ECO:0000256" key="1">
    <source>
        <dbReference type="ARBA" id="ARBA00022491"/>
    </source>
</evidence>
<dbReference type="InterPro" id="IPR001647">
    <property type="entry name" value="HTH_TetR"/>
</dbReference>
<gene>
    <name evidence="7" type="ORF">AVDCRST_MAG85-3219</name>
</gene>
<reference evidence="7" key="1">
    <citation type="submission" date="2020-02" db="EMBL/GenBank/DDBJ databases">
        <authorList>
            <person name="Meier V. D."/>
        </authorList>
    </citation>
    <scope>NUCLEOTIDE SEQUENCE</scope>
    <source>
        <strain evidence="7">AVDCRST_MAG85</strain>
    </source>
</reference>
<dbReference type="GO" id="GO:0045892">
    <property type="term" value="P:negative regulation of DNA-templated transcription"/>
    <property type="evidence" value="ECO:0007669"/>
    <property type="project" value="InterPro"/>
</dbReference>
<dbReference type="InterPro" id="IPR004111">
    <property type="entry name" value="Repressor_TetR_C"/>
</dbReference>
<dbReference type="PANTHER" id="PTHR30055">
    <property type="entry name" value="HTH-TYPE TRANSCRIPTIONAL REGULATOR RUTR"/>
    <property type="match status" value="1"/>
</dbReference>
<dbReference type="GO" id="GO:0003700">
    <property type="term" value="F:DNA-binding transcription factor activity"/>
    <property type="evidence" value="ECO:0007669"/>
    <property type="project" value="TreeGrafter"/>
</dbReference>
<dbReference type="PANTHER" id="PTHR30055:SF151">
    <property type="entry name" value="TRANSCRIPTIONAL REGULATORY PROTEIN"/>
    <property type="match status" value="1"/>
</dbReference>
<dbReference type="InterPro" id="IPR003012">
    <property type="entry name" value="Tet_transcr_reg_TetR"/>
</dbReference>
<sequence>MIATSAKGNRRQPSLNREQVARAALDLLDREGLDALSMRRLASELGVGTMTLYGYFRGKPELLDAVLDVAAEDFEPPPATGPFRDQVVAYALAARTWLLRHPSVVRLRAEDPIVRPSAFAVSEGLMRLLVDAGLPAEDAARSFRVLFTYVFGSALVSPTEPDDAHRRGVHAALLTLPEDDFRALRFAAPFAADALGGDAQFVYGLELIVDGIEARLP</sequence>
<dbReference type="Gene3D" id="1.10.357.10">
    <property type="entry name" value="Tetracycline Repressor, domain 2"/>
    <property type="match status" value="1"/>
</dbReference>
<evidence type="ECO:0000313" key="7">
    <source>
        <dbReference type="EMBL" id="CAA9525735.1"/>
    </source>
</evidence>
<dbReference type="SUPFAM" id="SSF46689">
    <property type="entry name" value="Homeodomain-like"/>
    <property type="match status" value="1"/>
</dbReference>
<protein>
    <submittedName>
        <fullName evidence="7">Transcriptional regulator, AcrR family</fullName>
    </submittedName>
</protein>
<dbReference type="Pfam" id="PF02909">
    <property type="entry name" value="TetR_C_1"/>
    <property type="match status" value="1"/>
</dbReference>
<dbReference type="InterPro" id="IPR036271">
    <property type="entry name" value="Tet_transcr_reg_TetR-rel_C_sf"/>
</dbReference>
<evidence type="ECO:0000256" key="2">
    <source>
        <dbReference type="ARBA" id="ARBA00023015"/>
    </source>
</evidence>
<keyword evidence="1" id="KW-0678">Repressor</keyword>
<keyword evidence="4" id="KW-0804">Transcription</keyword>
<dbReference type="GO" id="GO:0046677">
    <property type="term" value="P:response to antibiotic"/>
    <property type="evidence" value="ECO:0007669"/>
    <property type="project" value="InterPro"/>
</dbReference>
<evidence type="ECO:0000256" key="4">
    <source>
        <dbReference type="ARBA" id="ARBA00023163"/>
    </source>
</evidence>
<dbReference type="PRINTS" id="PR00400">
    <property type="entry name" value="TETREPRESSOR"/>
</dbReference>
<dbReference type="GO" id="GO:0000976">
    <property type="term" value="F:transcription cis-regulatory region binding"/>
    <property type="evidence" value="ECO:0007669"/>
    <property type="project" value="TreeGrafter"/>
</dbReference>
<name>A0A6J4TLP3_9ACTN</name>
<dbReference type="Pfam" id="PF00440">
    <property type="entry name" value="TetR_N"/>
    <property type="match status" value="1"/>
</dbReference>
<evidence type="ECO:0000256" key="5">
    <source>
        <dbReference type="PROSITE-ProRule" id="PRU00335"/>
    </source>
</evidence>
<keyword evidence="3 5" id="KW-0238">DNA-binding</keyword>
<dbReference type="AlphaFoldDB" id="A0A6J4TLP3"/>
<dbReference type="InterPro" id="IPR009057">
    <property type="entry name" value="Homeodomain-like_sf"/>
</dbReference>
<dbReference type="EMBL" id="CADCVT010000354">
    <property type="protein sequence ID" value="CAA9525735.1"/>
    <property type="molecule type" value="Genomic_DNA"/>
</dbReference>
<dbReference type="InterPro" id="IPR050109">
    <property type="entry name" value="HTH-type_TetR-like_transc_reg"/>
</dbReference>
<evidence type="ECO:0000256" key="3">
    <source>
        <dbReference type="ARBA" id="ARBA00023125"/>
    </source>
</evidence>
<feature type="DNA-binding region" description="H-T-H motif" evidence="5">
    <location>
        <begin position="37"/>
        <end position="56"/>
    </location>
</feature>
<dbReference type="PROSITE" id="PS50977">
    <property type="entry name" value="HTH_TETR_2"/>
    <property type="match status" value="1"/>
</dbReference>
<dbReference type="PRINTS" id="PR00455">
    <property type="entry name" value="HTHTETR"/>
</dbReference>
<keyword evidence="2" id="KW-0805">Transcription regulation</keyword>
<dbReference type="SUPFAM" id="SSF48498">
    <property type="entry name" value="Tetracyclin repressor-like, C-terminal domain"/>
    <property type="match status" value="1"/>
</dbReference>
<proteinExistence type="predicted"/>
<accession>A0A6J4TLP3</accession>
<evidence type="ECO:0000259" key="6">
    <source>
        <dbReference type="PROSITE" id="PS50977"/>
    </source>
</evidence>